<dbReference type="Proteomes" id="UP000251561">
    <property type="component" value="Chromosome"/>
</dbReference>
<dbReference type="RefSeq" id="WP_113679407.1">
    <property type="nucleotide sequence ID" value="NZ_CP030261.1"/>
</dbReference>
<gene>
    <name evidence="1" type="ORF">HYN86_18630</name>
</gene>
<proteinExistence type="predicted"/>
<accession>A0A344LX53</accession>
<organism evidence="1 2">
    <name type="scientific">Flavobacterium fluviale</name>
    <dbReference type="NCBI Taxonomy" id="2249356"/>
    <lineage>
        <taxon>Bacteria</taxon>
        <taxon>Pseudomonadati</taxon>
        <taxon>Bacteroidota</taxon>
        <taxon>Flavobacteriia</taxon>
        <taxon>Flavobacteriales</taxon>
        <taxon>Flavobacteriaceae</taxon>
        <taxon>Flavobacterium</taxon>
    </lineage>
</organism>
<dbReference type="KEGG" id="ffl:HYN86_18630"/>
<evidence type="ECO:0000313" key="1">
    <source>
        <dbReference type="EMBL" id="AXB58495.1"/>
    </source>
</evidence>
<dbReference type="AlphaFoldDB" id="A0A344LX53"/>
<keyword evidence="2" id="KW-1185">Reference proteome</keyword>
<evidence type="ECO:0000313" key="2">
    <source>
        <dbReference type="Proteomes" id="UP000251561"/>
    </source>
</evidence>
<dbReference type="EMBL" id="CP030261">
    <property type="protein sequence ID" value="AXB58495.1"/>
    <property type="molecule type" value="Genomic_DNA"/>
</dbReference>
<protein>
    <submittedName>
        <fullName evidence="1">Uncharacterized protein</fullName>
    </submittedName>
</protein>
<reference evidence="1 2" key="1">
    <citation type="submission" date="2018-06" db="EMBL/GenBank/DDBJ databases">
        <title>Genome sequencing of Flavobacterium.</title>
        <authorList>
            <person name="Baek M.-G."/>
            <person name="Yi H."/>
        </authorList>
    </citation>
    <scope>NUCLEOTIDE SEQUENCE [LARGE SCALE GENOMIC DNA]</scope>
    <source>
        <strain evidence="1 2">HYN0086</strain>
    </source>
</reference>
<name>A0A344LX53_9FLAO</name>
<sequence>MTNQNKNKAGKYQTNSNLDKFEIKSSTLETFTNIPNLYGMTLNQYIEGAEIHAKCFDQLKEINLLVEN</sequence>
<dbReference type="OrthoDB" id="1372033at2"/>